<organism evidence="2">
    <name type="scientific">marine sediment metagenome</name>
    <dbReference type="NCBI Taxonomy" id="412755"/>
    <lineage>
        <taxon>unclassified sequences</taxon>
        <taxon>metagenomes</taxon>
        <taxon>ecological metagenomes</taxon>
    </lineage>
</organism>
<dbReference type="Gene3D" id="3.10.450.50">
    <property type="match status" value="1"/>
</dbReference>
<reference evidence="2" key="1">
    <citation type="journal article" date="2015" name="Nature">
        <title>Complex archaea that bridge the gap between prokaryotes and eukaryotes.</title>
        <authorList>
            <person name="Spang A."/>
            <person name="Saw J.H."/>
            <person name="Jorgensen S.L."/>
            <person name="Zaremba-Niedzwiedzka K."/>
            <person name="Martijn J."/>
            <person name="Lind A.E."/>
            <person name="van Eijk R."/>
            <person name="Schleper C."/>
            <person name="Guy L."/>
            <person name="Ettema T.J."/>
        </authorList>
    </citation>
    <scope>NUCLEOTIDE SEQUENCE</scope>
</reference>
<dbReference type="AlphaFoldDB" id="A0A0F9VXY2"/>
<dbReference type="InterPro" id="IPR032710">
    <property type="entry name" value="NTF2-like_dom_sf"/>
</dbReference>
<comment type="caution">
    <text evidence="2">The sequence shown here is derived from an EMBL/GenBank/DDBJ whole genome shotgun (WGS) entry which is preliminary data.</text>
</comment>
<name>A0A0F9VXY2_9ZZZZ</name>
<dbReference type="EMBL" id="LAZR01000008">
    <property type="protein sequence ID" value="KKO08960.1"/>
    <property type="molecule type" value="Genomic_DNA"/>
</dbReference>
<evidence type="ECO:0000259" key="1">
    <source>
        <dbReference type="Pfam" id="PF17775"/>
    </source>
</evidence>
<accession>A0A0F9VXY2</accession>
<feature type="domain" description="YchJ-like middle NTF2-like" evidence="1">
    <location>
        <begin position="29"/>
        <end position="124"/>
    </location>
</feature>
<sequence>MKPCPCCSGKAFAVCCAPYLDGKSTPRTVKQLMRSRYTAFALGGQGDYLLRTWHPRTAPAISAQALGQADTQWTGLEIIASQQRGDHGVVEFRASLIDAAGESAVHHETSTFLREGGRWLYLSG</sequence>
<protein>
    <recommendedName>
        <fullName evidence="1">YchJ-like middle NTF2-like domain-containing protein</fullName>
    </recommendedName>
</protein>
<dbReference type="SUPFAM" id="SSF54427">
    <property type="entry name" value="NTF2-like"/>
    <property type="match status" value="1"/>
</dbReference>
<dbReference type="InterPro" id="IPR048469">
    <property type="entry name" value="YchJ-like_M"/>
</dbReference>
<evidence type="ECO:0000313" key="2">
    <source>
        <dbReference type="EMBL" id="KKO08960.1"/>
    </source>
</evidence>
<dbReference type="Pfam" id="PF17775">
    <property type="entry name" value="YchJ_M-like"/>
    <property type="match status" value="1"/>
</dbReference>
<proteinExistence type="predicted"/>
<gene>
    <name evidence="2" type="ORF">LCGC14_0040790</name>
</gene>